<evidence type="ECO:0000256" key="1">
    <source>
        <dbReference type="SAM" id="SignalP"/>
    </source>
</evidence>
<feature type="signal peptide" evidence="1">
    <location>
        <begin position="1"/>
        <end position="20"/>
    </location>
</feature>
<reference evidence="2 3" key="1">
    <citation type="submission" date="2024-01" db="EMBL/GenBank/DDBJ databases">
        <title>The genome of the rayed Mediterranean limpet Patella caerulea (Linnaeus, 1758).</title>
        <authorList>
            <person name="Anh-Thu Weber A."/>
            <person name="Halstead-Nussloch G."/>
        </authorList>
    </citation>
    <scope>NUCLEOTIDE SEQUENCE [LARGE SCALE GENOMIC DNA]</scope>
    <source>
        <strain evidence="2">AATW-2023a</strain>
        <tissue evidence="2">Whole specimen</tissue>
    </source>
</reference>
<protein>
    <submittedName>
        <fullName evidence="2">Uncharacterized protein</fullName>
    </submittedName>
</protein>
<comment type="caution">
    <text evidence="2">The sequence shown here is derived from an EMBL/GenBank/DDBJ whole genome shotgun (WGS) entry which is preliminary data.</text>
</comment>
<proteinExistence type="predicted"/>
<name>A0AAN8PPJ8_PATCE</name>
<dbReference type="AlphaFoldDB" id="A0AAN8PPJ8"/>
<accession>A0AAN8PPJ8</accession>
<evidence type="ECO:0000313" key="3">
    <source>
        <dbReference type="Proteomes" id="UP001347796"/>
    </source>
</evidence>
<organism evidence="2 3">
    <name type="scientific">Patella caerulea</name>
    <name type="common">Rayed Mediterranean limpet</name>
    <dbReference type="NCBI Taxonomy" id="87958"/>
    <lineage>
        <taxon>Eukaryota</taxon>
        <taxon>Metazoa</taxon>
        <taxon>Spiralia</taxon>
        <taxon>Lophotrochozoa</taxon>
        <taxon>Mollusca</taxon>
        <taxon>Gastropoda</taxon>
        <taxon>Patellogastropoda</taxon>
        <taxon>Patelloidea</taxon>
        <taxon>Patellidae</taxon>
        <taxon>Patella</taxon>
    </lineage>
</organism>
<keyword evidence="1" id="KW-0732">Signal</keyword>
<dbReference type="EMBL" id="JAZGQO010000011">
    <property type="protein sequence ID" value="KAK6173670.1"/>
    <property type="molecule type" value="Genomic_DNA"/>
</dbReference>
<evidence type="ECO:0000313" key="2">
    <source>
        <dbReference type="EMBL" id="KAK6173670.1"/>
    </source>
</evidence>
<gene>
    <name evidence="2" type="ORF">SNE40_017080</name>
</gene>
<sequence length="139" mass="16603">MNMSLYIILAGAAIIAVTVGVEVDPPEDFPSHFEDGPDFPIYKDDYLKPVITPSYRDHYVPEPRNRFDYYRYHPRFGQCEETKRKLKNLAYELAYLSEAISALADKREDRPNFPTKKRDHFFDFPKKFYKNWFFGRRSF</sequence>
<feature type="chain" id="PRO_5042900716" evidence="1">
    <location>
        <begin position="21"/>
        <end position="139"/>
    </location>
</feature>
<keyword evidence="3" id="KW-1185">Reference proteome</keyword>
<dbReference type="Proteomes" id="UP001347796">
    <property type="component" value="Unassembled WGS sequence"/>
</dbReference>